<dbReference type="Pfam" id="PF19040">
    <property type="entry name" value="SGNH"/>
    <property type="match status" value="1"/>
</dbReference>
<evidence type="ECO:0000256" key="1">
    <source>
        <dbReference type="SAM" id="Phobius"/>
    </source>
</evidence>
<gene>
    <name evidence="4" type="ORF">UFOPK1572_00232</name>
</gene>
<sequence>MSYRPDIDGLRAIAVLVVVIYHAFPDVLPGGFVGVDIFFIISGYLISSVLFQSIQSNSFSIFDFYSRRIRRIFPALSIVLLATGTFGWFALRADEFAQLGKHIAAGAGFVSNLVLWSESGYFDAAAETKPLLHLWSLGIEEQFYFFFPLVLWLAWKLKRNLLVVTAVIAAGSFVWNVYQYSRDTTALFYSPQTRFWELMIGAILAYITVTPTRLKSLVGSRGSSLRAQVGVLLVVLAVISGAWAGAYPGAWALLPTLGATLLISAGPGTWINKHVLSQKLMVGIGLNSYPLDLWHWPLLAYARILEGRTPPVSTRAWCVIASFVLAYITYRVIEKPLRFHPRQRVVTIGLASAVLLVGSAGFITSSNNGFENRSVNLRDVKFAGDIGHVEFHDYVETKFFPCTPDAVRAQAETWEGTVRCSQSRNDIPVDTILLGDSHAEHLYIGLAESLPEKNVAFYIRNGMAVESNPGFDIIFDAIEDNPNITQVVIGNFWTLRGVPTKDMSSTVRSLQARGIKVFITDGTPDFLFDPALCKFDGECAEPIAGFQERYDTYASDLNTVVSNAPGLELIKTTELLCDSQECVMGAAGKLYFRDFHHLNIRGSQLVGAEIVRLHPALAQ</sequence>
<proteinExistence type="predicted"/>
<keyword evidence="1" id="KW-0812">Transmembrane</keyword>
<dbReference type="GO" id="GO:0016020">
    <property type="term" value="C:membrane"/>
    <property type="evidence" value="ECO:0007669"/>
    <property type="project" value="TreeGrafter"/>
</dbReference>
<dbReference type="InterPro" id="IPR043968">
    <property type="entry name" value="SGNH"/>
</dbReference>
<accession>A0A6J6CKS3</accession>
<dbReference type="GO" id="GO:0016747">
    <property type="term" value="F:acyltransferase activity, transferring groups other than amino-acyl groups"/>
    <property type="evidence" value="ECO:0007669"/>
    <property type="project" value="InterPro"/>
</dbReference>
<feature type="domain" description="SGNH" evidence="3">
    <location>
        <begin position="419"/>
        <end position="610"/>
    </location>
</feature>
<dbReference type="InterPro" id="IPR002656">
    <property type="entry name" value="Acyl_transf_3_dom"/>
</dbReference>
<dbReference type="Pfam" id="PF01757">
    <property type="entry name" value="Acyl_transf_3"/>
    <property type="match status" value="1"/>
</dbReference>
<dbReference type="EMBL" id="CAEZTC010000017">
    <property type="protein sequence ID" value="CAB4551926.1"/>
    <property type="molecule type" value="Genomic_DNA"/>
</dbReference>
<feature type="transmembrane region" description="Helical" evidence="1">
    <location>
        <begin position="72"/>
        <end position="91"/>
    </location>
</feature>
<feature type="transmembrane region" description="Helical" evidence="1">
    <location>
        <begin position="314"/>
        <end position="333"/>
    </location>
</feature>
<feature type="transmembrane region" description="Helical" evidence="1">
    <location>
        <begin position="226"/>
        <end position="244"/>
    </location>
</feature>
<feature type="transmembrane region" description="Helical" evidence="1">
    <location>
        <begin position="198"/>
        <end position="214"/>
    </location>
</feature>
<dbReference type="PANTHER" id="PTHR23028:SF53">
    <property type="entry name" value="ACYL_TRANSF_3 DOMAIN-CONTAINING PROTEIN"/>
    <property type="match status" value="1"/>
</dbReference>
<evidence type="ECO:0000259" key="2">
    <source>
        <dbReference type="Pfam" id="PF01757"/>
    </source>
</evidence>
<reference evidence="4" key="1">
    <citation type="submission" date="2020-05" db="EMBL/GenBank/DDBJ databases">
        <authorList>
            <person name="Chiriac C."/>
            <person name="Salcher M."/>
            <person name="Ghai R."/>
            <person name="Kavagutti S V."/>
        </authorList>
    </citation>
    <scope>NUCLEOTIDE SEQUENCE</scope>
</reference>
<keyword evidence="1" id="KW-0472">Membrane</keyword>
<evidence type="ECO:0000259" key="3">
    <source>
        <dbReference type="Pfam" id="PF19040"/>
    </source>
</evidence>
<name>A0A6J6CKS3_9ZZZZ</name>
<protein>
    <submittedName>
        <fullName evidence="4">Unannotated protein</fullName>
    </submittedName>
</protein>
<feature type="domain" description="Acyltransferase 3" evidence="2">
    <location>
        <begin position="6"/>
        <end position="331"/>
    </location>
</feature>
<feature type="transmembrane region" description="Helical" evidence="1">
    <location>
        <begin position="345"/>
        <end position="363"/>
    </location>
</feature>
<feature type="transmembrane region" description="Helical" evidence="1">
    <location>
        <begin position="132"/>
        <end position="154"/>
    </location>
</feature>
<feature type="transmembrane region" description="Helical" evidence="1">
    <location>
        <begin position="161"/>
        <end position="178"/>
    </location>
</feature>
<dbReference type="PANTHER" id="PTHR23028">
    <property type="entry name" value="ACETYLTRANSFERASE"/>
    <property type="match status" value="1"/>
</dbReference>
<feature type="transmembrane region" description="Helical" evidence="1">
    <location>
        <begin position="30"/>
        <end position="51"/>
    </location>
</feature>
<dbReference type="AlphaFoldDB" id="A0A6J6CKS3"/>
<organism evidence="4">
    <name type="scientific">freshwater metagenome</name>
    <dbReference type="NCBI Taxonomy" id="449393"/>
    <lineage>
        <taxon>unclassified sequences</taxon>
        <taxon>metagenomes</taxon>
        <taxon>ecological metagenomes</taxon>
    </lineage>
</organism>
<evidence type="ECO:0000313" key="4">
    <source>
        <dbReference type="EMBL" id="CAB4551926.1"/>
    </source>
</evidence>
<keyword evidence="1" id="KW-1133">Transmembrane helix</keyword>
<feature type="transmembrane region" description="Helical" evidence="1">
    <location>
        <begin position="7"/>
        <end position="24"/>
    </location>
</feature>
<dbReference type="InterPro" id="IPR050879">
    <property type="entry name" value="Acyltransferase_3"/>
</dbReference>
<dbReference type="GO" id="GO:0009103">
    <property type="term" value="P:lipopolysaccharide biosynthetic process"/>
    <property type="evidence" value="ECO:0007669"/>
    <property type="project" value="TreeGrafter"/>
</dbReference>